<sequence>MRNTTVITVAAAALASVAVGAPAPLGGPTPIPPRPTCDGCYTVIAATPSTTGPTATTERPVEPAVLPSSDLHEYPYMFKGPGFRWPYRTAAAPEPTATAEGASATAEPVGETAKGAGCEGLECVWGKLASSWKAGERTCPFVKMFARQ</sequence>
<accession>A0A9Q8VC39</accession>
<name>A0A9Q8VC39_9HYPO</name>
<reference evidence="2" key="1">
    <citation type="submission" date="2021-11" db="EMBL/GenBank/DDBJ databases">
        <title>Purpureocillium_takamizusanense_genome.</title>
        <authorList>
            <person name="Nguyen N.-H."/>
        </authorList>
    </citation>
    <scope>NUCLEOTIDE SEQUENCE</scope>
    <source>
        <strain evidence="2">PT3</strain>
    </source>
</reference>
<organism evidence="2 3">
    <name type="scientific">Purpureocillium takamizusanense</name>
    <dbReference type="NCBI Taxonomy" id="2060973"/>
    <lineage>
        <taxon>Eukaryota</taxon>
        <taxon>Fungi</taxon>
        <taxon>Dikarya</taxon>
        <taxon>Ascomycota</taxon>
        <taxon>Pezizomycotina</taxon>
        <taxon>Sordariomycetes</taxon>
        <taxon>Hypocreomycetidae</taxon>
        <taxon>Hypocreales</taxon>
        <taxon>Ophiocordycipitaceae</taxon>
        <taxon>Purpureocillium</taxon>
    </lineage>
</organism>
<dbReference type="RefSeq" id="XP_047842985.1">
    <property type="nucleotide sequence ID" value="XM_047987001.1"/>
</dbReference>
<dbReference type="GeneID" id="72067635"/>
<dbReference type="AlphaFoldDB" id="A0A9Q8VC39"/>
<feature type="signal peptide" evidence="1">
    <location>
        <begin position="1"/>
        <end position="20"/>
    </location>
</feature>
<keyword evidence="1" id="KW-0732">Signal</keyword>
<evidence type="ECO:0000313" key="2">
    <source>
        <dbReference type="EMBL" id="UNI19504.1"/>
    </source>
</evidence>
<evidence type="ECO:0000313" key="3">
    <source>
        <dbReference type="Proteomes" id="UP000829364"/>
    </source>
</evidence>
<dbReference type="KEGG" id="ptkz:JDV02_005686"/>
<protein>
    <submittedName>
        <fullName evidence="2">Uncharacterized protein</fullName>
    </submittedName>
</protein>
<dbReference type="EMBL" id="CP086358">
    <property type="protein sequence ID" value="UNI19504.1"/>
    <property type="molecule type" value="Genomic_DNA"/>
</dbReference>
<dbReference type="Proteomes" id="UP000829364">
    <property type="component" value="Chromosome 5"/>
</dbReference>
<evidence type="ECO:0000256" key="1">
    <source>
        <dbReference type="SAM" id="SignalP"/>
    </source>
</evidence>
<feature type="chain" id="PRO_5040458842" evidence="1">
    <location>
        <begin position="21"/>
        <end position="148"/>
    </location>
</feature>
<proteinExistence type="predicted"/>
<gene>
    <name evidence="2" type="ORF">JDV02_005686</name>
</gene>
<keyword evidence="3" id="KW-1185">Reference proteome</keyword>